<comment type="caution">
    <text evidence="1">The sequence shown here is derived from an EMBL/GenBank/DDBJ whole genome shotgun (WGS) entry which is preliminary data.</text>
</comment>
<dbReference type="Proteomes" id="UP001187471">
    <property type="component" value="Unassembled WGS sequence"/>
</dbReference>
<sequence>MAEFNISWIICWQYAIQKGRGNIEYPPRLVRQFGSKWWPKFNYNHCNVEAVMVFPTLKPATTQRQLSPVTRAKALKSESEFTRRKNDITVRLTEEKPYLTKKENFQEVAIELLKMEEDAFGNDSYDSEASSDKEYSRKESDEFMMDNMSNKNIKTQRYNMCPKAQNLVFIYRIYYKAMTTICPAFKQIADPGKSVILFQSNPDKTNVMLPRRIKFNEITPPRTTQIDHIIETPEGDVKIRFCQPET</sequence>
<organism evidence="1 2">
    <name type="scientific">Escallonia rubra</name>
    <dbReference type="NCBI Taxonomy" id="112253"/>
    <lineage>
        <taxon>Eukaryota</taxon>
        <taxon>Viridiplantae</taxon>
        <taxon>Streptophyta</taxon>
        <taxon>Embryophyta</taxon>
        <taxon>Tracheophyta</taxon>
        <taxon>Spermatophyta</taxon>
        <taxon>Magnoliopsida</taxon>
        <taxon>eudicotyledons</taxon>
        <taxon>Gunneridae</taxon>
        <taxon>Pentapetalae</taxon>
        <taxon>asterids</taxon>
        <taxon>campanulids</taxon>
        <taxon>Escalloniales</taxon>
        <taxon>Escalloniaceae</taxon>
        <taxon>Escallonia</taxon>
    </lineage>
</organism>
<proteinExistence type="predicted"/>
<accession>A0AA88UET4</accession>
<reference evidence="1" key="1">
    <citation type="submission" date="2022-12" db="EMBL/GenBank/DDBJ databases">
        <title>Draft genome assemblies for two species of Escallonia (Escalloniales).</title>
        <authorList>
            <person name="Chanderbali A."/>
            <person name="Dervinis C."/>
            <person name="Anghel I."/>
            <person name="Soltis D."/>
            <person name="Soltis P."/>
            <person name="Zapata F."/>
        </authorList>
    </citation>
    <scope>NUCLEOTIDE SEQUENCE</scope>
    <source>
        <strain evidence="1">UCBG92.1500</strain>
        <tissue evidence="1">Leaf</tissue>
    </source>
</reference>
<evidence type="ECO:0000313" key="1">
    <source>
        <dbReference type="EMBL" id="KAK2981900.1"/>
    </source>
</evidence>
<evidence type="ECO:0000313" key="2">
    <source>
        <dbReference type="Proteomes" id="UP001187471"/>
    </source>
</evidence>
<protein>
    <submittedName>
        <fullName evidence="1">Uncharacterized protein</fullName>
    </submittedName>
</protein>
<dbReference type="EMBL" id="JAVXUO010001485">
    <property type="protein sequence ID" value="KAK2981900.1"/>
    <property type="molecule type" value="Genomic_DNA"/>
</dbReference>
<gene>
    <name evidence="1" type="ORF">RJ640_021091</name>
</gene>
<dbReference type="AlphaFoldDB" id="A0AA88UET4"/>
<name>A0AA88UET4_9ASTE</name>
<keyword evidence="2" id="KW-1185">Reference proteome</keyword>